<keyword evidence="8" id="KW-1185">Reference proteome</keyword>
<evidence type="ECO:0000256" key="5">
    <source>
        <dbReference type="SAM" id="MobiDB-lite"/>
    </source>
</evidence>
<evidence type="ECO:0000256" key="1">
    <source>
        <dbReference type="ARBA" id="ARBA00022723"/>
    </source>
</evidence>
<dbReference type="Gene3D" id="3.60.40.10">
    <property type="entry name" value="PPM-type phosphatase domain"/>
    <property type="match status" value="1"/>
</dbReference>
<dbReference type="Pfam" id="PF00481">
    <property type="entry name" value="PP2C"/>
    <property type="match status" value="1"/>
</dbReference>
<evidence type="ECO:0000256" key="2">
    <source>
        <dbReference type="ARBA" id="ARBA00022801"/>
    </source>
</evidence>
<accession>A0AAV2Q2U1</accession>
<gene>
    <name evidence="7" type="ORF">MNOR_LOCUS7866</name>
</gene>
<keyword evidence="1" id="KW-0479">Metal-binding</keyword>
<feature type="compositionally biased region" description="Basic and acidic residues" evidence="5">
    <location>
        <begin position="381"/>
        <end position="398"/>
    </location>
</feature>
<dbReference type="InterPro" id="IPR000222">
    <property type="entry name" value="PP2C_BS"/>
</dbReference>
<feature type="compositionally biased region" description="Basic residues" evidence="5">
    <location>
        <begin position="687"/>
        <end position="696"/>
    </location>
</feature>
<feature type="region of interest" description="Disordered" evidence="5">
    <location>
        <begin position="339"/>
        <end position="696"/>
    </location>
</feature>
<feature type="compositionally biased region" description="Polar residues" evidence="5">
    <location>
        <begin position="435"/>
        <end position="454"/>
    </location>
</feature>
<reference evidence="7 8" key="1">
    <citation type="submission" date="2024-05" db="EMBL/GenBank/DDBJ databases">
        <authorList>
            <person name="Wallberg A."/>
        </authorList>
    </citation>
    <scope>NUCLEOTIDE SEQUENCE [LARGE SCALE GENOMIC DNA]</scope>
</reference>
<feature type="compositionally biased region" description="Low complexity" evidence="5">
    <location>
        <begin position="520"/>
        <end position="532"/>
    </location>
</feature>
<dbReference type="PANTHER" id="PTHR47992">
    <property type="entry name" value="PROTEIN PHOSPHATASE"/>
    <property type="match status" value="1"/>
</dbReference>
<dbReference type="PROSITE" id="PS51746">
    <property type="entry name" value="PPM_2"/>
    <property type="match status" value="1"/>
</dbReference>
<feature type="domain" description="PPM-type phosphatase" evidence="6">
    <location>
        <begin position="10"/>
        <end position="327"/>
    </location>
</feature>
<organism evidence="7 8">
    <name type="scientific">Meganyctiphanes norvegica</name>
    <name type="common">Northern krill</name>
    <name type="synonym">Thysanopoda norvegica</name>
    <dbReference type="NCBI Taxonomy" id="48144"/>
    <lineage>
        <taxon>Eukaryota</taxon>
        <taxon>Metazoa</taxon>
        <taxon>Ecdysozoa</taxon>
        <taxon>Arthropoda</taxon>
        <taxon>Crustacea</taxon>
        <taxon>Multicrustacea</taxon>
        <taxon>Malacostraca</taxon>
        <taxon>Eumalacostraca</taxon>
        <taxon>Eucarida</taxon>
        <taxon>Euphausiacea</taxon>
        <taxon>Euphausiidae</taxon>
        <taxon>Meganyctiphanes</taxon>
    </lineage>
</organism>
<feature type="compositionally biased region" description="Polar residues" evidence="5">
    <location>
        <begin position="472"/>
        <end position="511"/>
    </location>
</feature>
<feature type="compositionally biased region" description="Basic and acidic residues" evidence="5">
    <location>
        <begin position="357"/>
        <end position="370"/>
    </location>
</feature>
<dbReference type="GO" id="GO:0046872">
    <property type="term" value="F:metal ion binding"/>
    <property type="evidence" value="ECO:0007669"/>
    <property type="project" value="UniProtKB-KW"/>
</dbReference>
<protein>
    <recommendedName>
        <fullName evidence="6">PPM-type phosphatase domain-containing protein</fullName>
    </recommendedName>
</protein>
<dbReference type="InterPro" id="IPR036457">
    <property type="entry name" value="PPM-type-like_dom_sf"/>
</dbReference>
<dbReference type="SMART" id="SM00332">
    <property type="entry name" value="PP2Cc"/>
    <property type="match status" value="1"/>
</dbReference>
<dbReference type="AlphaFoldDB" id="A0AAV2Q2U1"/>
<dbReference type="Proteomes" id="UP001497623">
    <property type="component" value="Unassembled WGS sequence"/>
</dbReference>
<feature type="compositionally biased region" description="Polar residues" evidence="5">
    <location>
        <begin position="603"/>
        <end position="625"/>
    </location>
</feature>
<name>A0AAV2Q2U1_MEGNR</name>
<proteinExistence type="inferred from homology"/>
<dbReference type="InterPro" id="IPR015655">
    <property type="entry name" value="PP2C"/>
</dbReference>
<evidence type="ECO:0000313" key="8">
    <source>
        <dbReference type="Proteomes" id="UP001497623"/>
    </source>
</evidence>
<dbReference type="CDD" id="cd00143">
    <property type="entry name" value="PP2Cc"/>
    <property type="match status" value="1"/>
</dbReference>
<evidence type="ECO:0000256" key="3">
    <source>
        <dbReference type="ARBA" id="ARBA00022912"/>
    </source>
</evidence>
<evidence type="ECO:0000256" key="4">
    <source>
        <dbReference type="RuleBase" id="RU003465"/>
    </source>
</evidence>
<dbReference type="GO" id="GO:0004722">
    <property type="term" value="F:protein serine/threonine phosphatase activity"/>
    <property type="evidence" value="ECO:0007669"/>
    <property type="project" value="InterPro"/>
</dbReference>
<keyword evidence="2 4" id="KW-0378">Hydrolase</keyword>
<dbReference type="SUPFAM" id="SSF81606">
    <property type="entry name" value="PP2C-like"/>
    <property type="match status" value="1"/>
</dbReference>
<dbReference type="FunFam" id="3.60.40.10:FF:000060">
    <property type="entry name" value="Protein phosphatase 2c"/>
    <property type="match status" value="1"/>
</dbReference>
<comment type="similarity">
    <text evidence="4">Belongs to the PP2C family.</text>
</comment>
<dbReference type="PROSITE" id="PS01032">
    <property type="entry name" value="PPM_1"/>
    <property type="match status" value="1"/>
</dbReference>
<feature type="compositionally biased region" description="Polar residues" evidence="5">
    <location>
        <begin position="400"/>
        <end position="416"/>
    </location>
</feature>
<feature type="compositionally biased region" description="Basic and acidic residues" evidence="5">
    <location>
        <begin position="533"/>
        <end position="545"/>
    </location>
</feature>
<dbReference type="EMBL" id="CAXKWB010003538">
    <property type="protein sequence ID" value="CAL4069470.1"/>
    <property type="molecule type" value="Genomic_DNA"/>
</dbReference>
<keyword evidence="3 4" id="KW-0904">Protein phosphatase</keyword>
<feature type="compositionally biased region" description="Basic and acidic residues" evidence="5">
    <location>
        <begin position="582"/>
        <end position="593"/>
    </location>
</feature>
<feature type="compositionally biased region" description="Low complexity" evidence="5">
    <location>
        <begin position="646"/>
        <end position="657"/>
    </location>
</feature>
<comment type="caution">
    <text evidence="7">The sequence shown here is derived from an EMBL/GenBank/DDBJ whole genome shotgun (WGS) entry which is preliminary data.</text>
</comment>
<evidence type="ECO:0000313" key="7">
    <source>
        <dbReference type="EMBL" id="CAL4069470.1"/>
    </source>
</evidence>
<sequence length="696" mass="76977">MSSRVGVNLRASAYLHQGDRKYMEDEFQVAYQRTADKKDIEYAFFGIFDGHGGKEAAHYAKDNLMDNIVSQRAFWSDDDEDVLAAIKEGFLQTHMNMWKVLDQWPRTASGWPSTSGTTASVAFIRKQKIYIGHVGDSGIVLGLEDPSGTWRGEALTRDHKPESVAEKARITESGGKVINKSGVPRVVWNRPKTGHNGPIRRSTPMDEIPFLAVARSLGDLWSYNPNNDQFVVSPEPDVCVVPIDITRHRCLIFGTDGLWNVLNPDAAVGIGHSAEKNNEKHYLGIPTSCGKQRLWVNPSRSVVSGALDRYLRLSLRADNTSAVTVFLDPPGRPKREVLLQQKGMKKGTPVKSPVRKPSTEESDHAREATVKVHVYNQSQTTRHEGSRGMLRIKERLPEKWQQSGNQDPEQENQQPSEDMGTDPECRSPEEGCTSEDLSNTSNDRLPTDPTNVGTSKVGCSECGCSNKHKSVQVKTPSVDNSSNKRQSFITRLPSTLTTPIVPSTTPSMVQQSERDPIQIPVVSSSTLSPSSETRSKKIKVAEVRRTRTRSTIGTPHNKSSDELYVVNDDKEQTPLATNNNNEWKEIKVKEEKAGTSSKRRNSIVGSLDSSNRVLKSVNRSSTSAPGTLADIVPTKSLPSKRKRLSEVLSPSPSSEPVTKSLRVSTRSKTESDKSMVTRSKGGSPRKMTPKTSKKKK</sequence>
<dbReference type="InterPro" id="IPR001932">
    <property type="entry name" value="PPM-type_phosphatase-like_dom"/>
</dbReference>
<evidence type="ECO:0000259" key="6">
    <source>
        <dbReference type="PROSITE" id="PS51746"/>
    </source>
</evidence>